<gene>
    <name evidence="2" type="ORF">EURHEDRAFT_388430</name>
</gene>
<dbReference type="GO" id="GO:0016899">
    <property type="term" value="F:oxidoreductase activity, acting on the CH-OH group of donors, oxygen as acceptor"/>
    <property type="evidence" value="ECO:0007669"/>
    <property type="project" value="InterPro"/>
</dbReference>
<dbReference type="InterPro" id="IPR010031">
    <property type="entry name" value="FAD_lactone_oxidase-like"/>
</dbReference>
<dbReference type="EMBL" id="KK088435">
    <property type="protein sequence ID" value="EYE92663.1"/>
    <property type="molecule type" value="Genomic_DNA"/>
</dbReference>
<dbReference type="PIRSF" id="PIRSF000136">
    <property type="entry name" value="LGO_GLO"/>
    <property type="match status" value="1"/>
</dbReference>
<feature type="domain" description="FAD-binding PCMH-type" evidence="1">
    <location>
        <begin position="62"/>
        <end position="240"/>
    </location>
</feature>
<organism evidence="2 3">
    <name type="scientific">Aspergillus ruber (strain CBS 135680)</name>
    <dbReference type="NCBI Taxonomy" id="1388766"/>
    <lineage>
        <taxon>Eukaryota</taxon>
        <taxon>Fungi</taxon>
        <taxon>Dikarya</taxon>
        <taxon>Ascomycota</taxon>
        <taxon>Pezizomycotina</taxon>
        <taxon>Eurotiomycetes</taxon>
        <taxon>Eurotiomycetidae</taxon>
        <taxon>Eurotiales</taxon>
        <taxon>Aspergillaceae</taxon>
        <taxon>Aspergillus</taxon>
        <taxon>Aspergillus subgen. Aspergillus</taxon>
    </lineage>
</organism>
<dbReference type="InterPro" id="IPR006094">
    <property type="entry name" value="Oxid_FAD_bind_N"/>
</dbReference>
<evidence type="ECO:0000259" key="1">
    <source>
        <dbReference type="PROSITE" id="PS51387"/>
    </source>
</evidence>
<proteinExistence type="predicted"/>
<dbReference type="InterPro" id="IPR036318">
    <property type="entry name" value="FAD-bd_PCMH-like_sf"/>
</dbReference>
<evidence type="ECO:0000313" key="3">
    <source>
        <dbReference type="Proteomes" id="UP000019804"/>
    </source>
</evidence>
<reference evidence="3" key="1">
    <citation type="journal article" date="2014" name="Nat. Commun.">
        <title>Genomic adaptations of the halophilic Dead Sea filamentous fungus Eurotium rubrum.</title>
        <authorList>
            <person name="Kis-Papo T."/>
            <person name="Weig A.R."/>
            <person name="Riley R."/>
            <person name="Persoh D."/>
            <person name="Salamov A."/>
            <person name="Sun H."/>
            <person name="Lipzen A."/>
            <person name="Wasser S.P."/>
            <person name="Rambold G."/>
            <person name="Grigoriev I.V."/>
            <person name="Nevo E."/>
        </authorList>
    </citation>
    <scope>NUCLEOTIDE SEQUENCE [LARGE SCALE GENOMIC DNA]</scope>
    <source>
        <strain evidence="3">CBS 135680</strain>
    </source>
</reference>
<dbReference type="Pfam" id="PF01565">
    <property type="entry name" value="FAD_binding_4"/>
    <property type="match status" value="1"/>
</dbReference>
<dbReference type="Gene3D" id="3.30.465.10">
    <property type="match status" value="1"/>
</dbReference>
<dbReference type="OrthoDB" id="610608at2759"/>
<dbReference type="PANTHER" id="PTHR43762">
    <property type="entry name" value="L-GULONOLACTONE OXIDASE"/>
    <property type="match status" value="1"/>
</dbReference>
<dbReference type="RefSeq" id="XP_040636351.1">
    <property type="nucleotide sequence ID" value="XM_040779744.1"/>
</dbReference>
<protein>
    <submittedName>
        <fullName evidence="2">FAD-binding domain-containing protein</fullName>
    </submittedName>
</protein>
<dbReference type="STRING" id="1388766.A0A017S6K7"/>
<accession>A0A017S6K7</accession>
<sequence length="513" mass="57908">MSLMGYTQKPFCTGHPLKHPGSDFTGIKLDPTMVGLKLPLLLVLLHAAFGSAYRWFNWQSEITCESDAYIAPENENATASFLRQQYPRGSLIKVVGNGHGFGNLTTCVDTSRTEKPSYIVSLTNLNHLHIDRESMTATFGAGWDVYDLINELKDNGLSFNYLGAMRVQNFVGAVSTGTHGTGSSFGNMATQVVGLRVLDSQGNLRIIDETTNAGEDLKAFRVSLGALGLITEMTIKVEPTSLVKKTTKVLNATTNYSQMYGEIAQLYKDHDRLTVWGPHFNWDDKAQDWEIEPTYFASWWEPTNYTGVRNCTLNYCANGCGECNKNYICYDEVSDAVSCPAAGLCMNKFYAEIEHFFPIEHLVDFATNYTEFQQNQTPRMKAPYNEQMIFQYRILKGDDTYLSPANTYNLGPESSGVFGVLEIDWLQTYNNFTTLWQNQALAEEFLPHFGETYNVRSHWNKMSPPNATYIQEKFPKLPEFLDIQEHQDPKCQFANDFLIQQLGITRCASHLSV</sequence>
<dbReference type="PROSITE" id="PS51387">
    <property type="entry name" value="FAD_PCMH"/>
    <property type="match status" value="1"/>
</dbReference>
<dbReference type="SUPFAM" id="SSF56176">
    <property type="entry name" value="FAD-binding/transporter-associated domain-like"/>
    <property type="match status" value="1"/>
</dbReference>
<dbReference type="PANTHER" id="PTHR43762:SF1">
    <property type="entry name" value="D-ARABINONO-1,4-LACTONE OXIDASE"/>
    <property type="match status" value="1"/>
</dbReference>
<keyword evidence="3" id="KW-1185">Reference proteome</keyword>
<dbReference type="AlphaFoldDB" id="A0A017S6K7"/>
<evidence type="ECO:0000313" key="2">
    <source>
        <dbReference type="EMBL" id="EYE92663.1"/>
    </source>
</evidence>
<dbReference type="InterPro" id="IPR016166">
    <property type="entry name" value="FAD-bd_PCMH"/>
</dbReference>
<dbReference type="GO" id="GO:0071949">
    <property type="term" value="F:FAD binding"/>
    <property type="evidence" value="ECO:0007669"/>
    <property type="project" value="InterPro"/>
</dbReference>
<dbReference type="Proteomes" id="UP000019804">
    <property type="component" value="Unassembled WGS sequence"/>
</dbReference>
<dbReference type="InterPro" id="IPR016169">
    <property type="entry name" value="FAD-bd_PCMH_sub2"/>
</dbReference>
<dbReference type="GeneID" id="63694868"/>
<dbReference type="InterPro" id="IPR016167">
    <property type="entry name" value="FAD-bd_PCMH_sub1"/>
</dbReference>
<dbReference type="HOGENOM" id="CLU_029267_0_0_1"/>
<dbReference type="Gene3D" id="3.30.43.10">
    <property type="entry name" value="Uridine Diphospho-n-acetylenolpyruvylglucosamine Reductase, domain 2"/>
    <property type="match status" value="1"/>
</dbReference>
<dbReference type="Gene3D" id="3.30.70.2520">
    <property type="match status" value="1"/>
</dbReference>
<name>A0A017S6K7_ASPRC</name>